<dbReference type="EMBL" id="WIGN01000105">
    <property type="protein sequence ID" value="KAF6809191.1"/>
    <property type="molecule type" value="Genomic_DNA"/>
</dbReference>
<protein>
    <recommendedName>
        <fullName evidence="4">Nephrocystin 3-like N-terminal domain-containing protein</fullName>
    </recommendedName>
</protein>
<evidence type="ECO:0000256" key="3">
    <source>
        <dbReference type="SAM" id="MobiDB-lite"/>
    </source>
</evidence>
<name>A0A8H6MV03_9PEZI</name>
<dbReference type="Proteomes" id="UP000652219">
    <property type="component" value="Unassembled WGS sequence"/>
</dbReference>
<evidence type="ECO:0000259" key="4">
    <source>
        <dbReference type="Pfam" id="PF24883"/>
    </source>
</evidence>
<dbReference type="PANTHER" id="PTHR10039:SF16">
    <property type="entry name" value="GPI INOSITOL-DEACYLASE"/>
    <property type="match status" value="1"/>
</dbReference>
<feature type="compositionally biased region" description="Polar residues" evidence="3">
    <location>
        <begin position="12"/>
        <end position="25"/>
    </location>
</feature>
<gene>
    <name evidence="5" type="ORF">CSOJ01_07069</name>
</gene>
<keyword evidence="6" id="KW-1185">Reference proteome</keyword>
<dbReference type="Gene3D" id="1.25.40.20">
    <property type="entry name" value="Ankyrin repeat-containing domain"/>
    <property type="match status" value="1"/>
</dbReference>
<reference evidence="5 6" key="1">
    <citation type="journal article" date="2020" name="Phytopathology">
        <title>Genome Sequence Resources of Colletotrichum truncatum, C. plurivorum, C. musicola, and C. sojae: Four Species Pathogenic to Soybean (Glycine max).</title>
        <authorList>
            <person name="Rogerio F."/>
            <person name="Boufleur T.R."/>
            <person name="Ciampi-Guillardi M."/>
            <person name="Sukno S.A."/>
            <person name="Thon M.R."/>
            <person name="Massola Junior N.S."/>
            <person name="Baroncelli R."/>
        </authorList>
    </citation>
    <scope>NUCLEOTIDE SEQUENCE [LARGE SCALE GENOMIC DNA]</scope>
    <source>
        <strain evidence="5 6">LFN0009</strain>
    </source>
</reference>
<dbReference type="SUPFAM" id="SSF48403">
    <property type="entry name" value="Ankyrin repeat"/>
    <property type="match status" value="1"/>
</dbReference>
<dbReference type="AlphaFoldDB" id="A0A8H6MV03"/>
<dbReference type="PROSITE" id="PS50297">
    <property type="entry name" value="ANK_REP_REGION"/>
    <property type="match status" value="1"/>
</dbReference>
<evidence type="ECO:0000256" key="1">
    <source>
        <dbReference type="ARBA" id="ARBA00022737"/>
    </source>
</evidence>
<evidence type="ECO:0000313" key="5">
    <source>
        <dbReference type="EMBL" id="KAF6809191.1"/>
    </source>
</evidence>
<evidence type="ECO:0000256" key="2">
    <source>
        <dbReference type="PROSITE-ProRule" id="PRU00023"/>
    </source>
</evidence>
<keyword evidence="2" id="KW-0040">ANK repeat</keyword>
<dbReference type="InterPro" id="IPR056884">
    <property type="entry name" value="NPHP3-like_N"/>
</dbReference>
<feature type="region of interest" description="Disordered" evidence="3">
    <location>
        <begin position="1"/>
        <end position="25"/>
    </location>
</feature>
<feature type="repeat" description="ANK" evidence="2">
    <location>
        <begin position="334"/>
        <end position="364"/>
    </location>
</feature>
<dbReference type="PANTHER" id="PTHR10039">
    <property type="entry name" value="AMELOGENIN"/>
    <property type="match status" value="1"/>
</dbReference>
<organism evidence="5 6">
    <name type="scientific">Colletotrichum sojae</name>
    <dbReference type="NCBI Taxonomy" id="2175907"/>
    <lineage>
        <taxon>Eukaryota</taxon>
        <taxon>Fungi</taxon>
        <taxon>Dikarya</taxon>
        <taxon>Ascomycota</taxon>
        <taxon>Pezizomycotina</taxon>
        <taxon>Sordariomycetes</taxon>
        <taxon>Hypocreomycetidae</taxon>
        <taxon>Glomerellales</taxon>
        <taxon>Glomerellaceae</taxon>
        <taxon>Colletotrichum</taxon>
        <taxon>Colletotrichum orchidearum species complex</taxon>
    </lineage>
</organism>
<sequence>MSTVFPGRQRRTTATDNSNGSNTTIKATGRRLEYPFRQSTLQKLDQDIDGLVSHLSFALSILQQKTINDIQDDLEDSRALVDVVRAFQISDKIQDWLRAPDASVDFNSNYKKRRLGTGLWLVQSPKFKTWLDRPGSFLWLRGFAGCGKSVLCSTAIQHTLRRRGFDTRKLKECEFRWVECQLKDLASCPQSLDLLDRLLHSLPKTLDETYERMPRNIPQISKAYTRQMLKIISCMTRPLSVAELIDAIAVEVGDVTGFNPRRRLADADALHQVCPGFIEIDYKGSYEIHRDFWKKKATIAGGHVSAVRLLLASGADATVTLGYAELTNHGVPYYYYSAFDGAVREGSHEIVDLLLNAGGDINLA</sequence>
<keyword evidence="1" id="KW-0677">Repeat</keyword>
<dbReference type="InterPro" id="IPR002110">
    <property type="entry name" value="Ankyrin_rpt"/>
</dbReference>
<feature type="domain" description="Nephrocystin 3-like N-terminal" evidence="4">
    <location>
        <begin position="116"/>
        <end position="247"/>
    </location>
</feature>
<dbReference type="Pfam" id="PF24883">
    <property type="entry name" value="NPHP3_N"/>
    <property type="match status" value="1"/>
</dbReference>
<accession>A0A8H6MV03</accession>
<comment type="caution">
    <text evidence="5">The sequence shown here is derived from an EMBL/GenBank/DDBJ whole genome shotgun (WGS) entry which is preliminary data.</text>
</comment>
<dbReference type="PROSITE" id="PS50088">
    <property type="entry name" value="ANK_REPEAT"/>
    <property type="match status" value="1"/>
</dbReference>
<proteinExistence type="predicted"/>
<evidence type="ECO:0000313" key="6">
    <source>
        <dbReference type="Proteomes" id="UP000652219"/>
    </source>
</evidence>
<dbReference type="InterPro" id="IPR036770">
    <property type="entry name" value="Ankyrin_rpt-contain_sf"/>
</dbReference>